<dbReference type="AlphaFoldDB" id="A0A2H1WHI2"/>
<protein>
    <submittedName>
        <fullName evidence="1">SFRICE_020392</fullName>
    </submittedName>
</protein>
<dbReference type="EMBL" id="ODYU01008382">
    <property type="protein sequence ID" value="SOQ51924.1"/>
    <property type="molecule type" value="Genomic_DNA"/>
</dbReference>
<gene>
    <name evidence="1" type="ORF">SFRICE_020392</name>
</gene>
<proteinExistence type="predicted"/>
<evidence type="ECO:0000313" key="1">
    <source>
        <dbReference type="EMBL" id="SOQ51924.1"/>
    </source>
</evidence>
<name>A0A2H1WHI2_SPOFR</name>
<reference evidence="1" key="1">
    <citation type="submission" date="2016-07" db="EMBL/GenBank/DDBJ databases">
        <authorList>
            <person name="Bretaudeau A."/>
        </authorList>
    </citation>
    <scope>NUCLEOTIDE SEQUENCE</scope>
    <source>
        <strain evidence="1">Rice</strain>
        <tissue evidence="1">Whole body</tissue>
    </source>
</reference>
<accession>A0A2H1WHI2</accession>
<sequence>MEAINSWNYRQRNGLPELQIEAGVGTSCGLPNGFTGALVRIAGVGTGWFLVSKSLTLPLASPKTREVLTSLNCTLPASPNSETDVYAASGWMKSWHRAISSLRNMAPILVLRCEVMIGEASKGNMDVWRKYLNGGLRKERTVLRKWGTLGIERKEEKTKEGISKD</sequence>
<organism evidence="1">
    <name type="scientific">Spodoptera frugiperda</name>
    <name type="common">Fall armyworm</name>
    <dbReference type="NCBI Taxonomy" id="7108"/>
    <lineage>
        <taxon>Eukaryota</taxon>
        <taxon>Metazoa</taxon>
        <taxon>Ecdysozoa</taxon>
        <taxon>Arthropoda</taxon>
        <taxon>Hexapoda</taxon>
        <taxon>Insecta</taxon>
        <taxon>Pterygota</taxon>
        <taxon>Neoptera</taxon>
        <taxon>Endopterygota</taxon>
        <taxon>Lepidoptera</taxon>
        <taxon>Glossata</taxon>
        <taxon>Ditrysia</taxon>
        <taxon>Noctuoidea</taxon>
        <taxon>Noctuidae</taxon>
        <taxon>Amphipyrinae</taxon>
        <taxon>Spodoptera</taxon>
    </lineage>
</organism>